<accession>A0AAN7EN24</accession>
<feature type="region of interest" description="Disordered" evidence="1">
    <location>
        <begin position="58"/>
        <end position="146"/>
    </location>
</feature>
<evidence type="ECO:0000313" key="3">
    <source>
        <dbReference type="Proteomes" id="UP001324115"/>
    </source>
</evidence>
<feature type="compositionally biased region" description="Basic residues" evidence="1">
    <location>
        <begin position="58"/>
        <end position="69"/>
    </location>
</feature>
<dbReference type="Proteomes" id="UP001324115">
    <property type="component" value="Unassembled WGS sequence"/>
</dbReference>
<sequence>MGFYSSGILAGSGQWWRGGHGGGTMPEVEGSYQKIIYGGLNVLNSPLSQMHMYHPTRCRYPHPHPHPHPHPPATTAHTHCHSHHHSQPRPPTTKITNKNKPKTNSQTQNQIKSQTQTHTHCHQPQQTHTGKKPTNATKPYRSERNKPKILVQTGLTKSYSHRACITDSCSFKQRGQDDLDKILMLHQICL</sequence>
<comment type="caution">
    <text evidence="2">The sequence shown here is derived from an EMBL/GenBank/DDBJ whole genome shotgun (WGS) entry which is preliminary data.</text>
</comment>
<feature type="compositionally biased region" description="Low complexity" evidence="1">
    <location>
        <begin position="92"/>
        <end position="104"/>
    </location>
</feature>
<feature type="compositionally biased region" description="Basic residues" evidence="1">
    <location>
        <begin position="78"/>
        <end position="87"/>
    </location>
</feature>
<reference evidence="2 3" key="1">
    <citation type="journal article" date="2023" name="G3 (Bethesda)">
        <title>A haplotype-resolved chromosome-scale genome for Quercus rubra L. provides insights into the genetics of adaptive traits for red oak species.</title>
        <authorList>
            <person name="Kapoor B."/>
            <person name="Jenkins J."/>
            <person name="Schmutz J."/>
            <person name="Zhebentyayeva T."/>
            <person name="Kuelheim C."/>
            <person name="Coggeshall M."/>
            <person name="Heim C."/>
            <person name="Lasky J.R."/>
            <person name="Leites L."/>
            <person name="Islam-Faridi N."/>
            <person name="Romero-Severson J."/>
            <person name="DeLeo V.L."/>
            <person name="Lucas S.M."/>
            <person name="Lazic D."/>
            <person name="Gailing O."/>
            <person name="Carlson J."/>
            <person name="Staton M."/>
        </authorList>
    </citation>
    <scope>NUCLEOTIDE SEQUENCE [LARGE SCALE GENOMIC DNA]</scope>
    <source>
        <strain evidence="2">Pseudo-F2</strain>
    </source>
</reference>
<name>A0AAN7EN24_QUERU</name>
<feature type="compositionally biased region" description="Low complexity" evidence="1">
    <location>
        <begin position="114"/>
        <end position="128"/>
    </location>
</feature>
<protein>
    <submittedName>
        <fullName evidence="2">Uncharacterized protein</fullName>
    </submittedName>
</protein>
<evidence type="ECO:0000256" key="1">
    <source>
        <dbReference type="SAM" id="MobiDB-lite"/>
    </source>
</evidence>
<dbReference type="EMBL" id="JAXUIC010000008">
    <property type="protein sequence ID" value="KAK4576348.1"/>
    <property type="molecule type" value="Genomic_DNA"/>
</dbReference>
<evidence type="ECO:0000313" key="2">
    <source>
        <dbReference type="EMBL" id="KAK4576348.1"/>
    </source>
</evidence>
<gene>
    <name evidence="2" type="ORF">RGQ29_027067</name>
</gene>
<keyword evidence="3" id="KW-1185">Reference proteome</keyword>
<dbReference type="AlphaFoldDB" id="A0AAN7EN24"/>
<proteinExistence type="predicted"/>
<organism evidence="2 3">
    <name type="scientific">Quercus rubra</name>
    <name type="common">Northern red oak</name>
    <name type="synonym">Quercus borealis</name>
    <dbReference type="NCBI Taxonomy" id="3512"/>
    <lineage>
        <taxon>Eukaryota</taxon>
        <taxon>Viridiplantae</taxon>
        <taxon>Streptophyta</taxon>
        <taxon>Embryophyta</taxon>
        <taxon>Tracheophyta</taxon>
        <taxon>Spermatophyta</taxon>
        <taxon>Magnoliopsida</taxon>
        <taxon>eudicotyledons</taxon>
        <taxon>Gunneridae</taxon>
        <taxon>Pentapetalae</taxon>
        <taxon>rosids</taxon>
        <taxon>fabids</taxon>
        <taxon>Fagales</taxon>
        <taxon>Fagaceae</taxon>
        <taxon>Quercus</taxon>
    </lineage>
</organism>